<protein>
    <submittedName>
        <fullName evidence="1">Uncharacterized protein</fullName>
    </submittedName>
</protein>
<evidence type="ECO:0000313" key="1">
    <source>
        <dbReference type="EMBL" id="TWL32089.1"/>
    </source>
</evidence>
<dbReference type="AlphaFoldDB" id="A0A8B5YHW6"/>
<dbReference type="Proteomes" id="UP000435910">
    <property type="component" value="Unassembled WGS sequence"/>
</dbReference>
<sequence length="42" mass="4741">MNMLRSAFGEQSVNERLILLQTRALERKQAGGVLMRLPLSVL</sequence>
<accession>A0A8B5YHW6</accession>
<gene>
    <name evidence="1" type="ORF">CHCC16736_2477</name>
</gene>
<evidence type="ECO:0000313" key="2">
    <source>
        <dbReference type="Proteomes" id="UP000435910"/>
    </source>
</evidence>
<name>A0A8B5YHW6_BACLI</name>
<dbReference type="GeneID" id="92860863"/>
<comment type="caution">
    <text evidence="1">The sequence shown here is derived from an EMBL/GenBank/DDBJ whole genome shotgun (WGS) entry which is preliminary data.</text>
</comment>
<dbReference type="EMBL" id="NILC01000009">
    <property type="protein sequence ID" value="TWL32089.1"/>
    <property type="molecule type" value="Genomic_DNA"/>
</dbReference>
<proteinExistence type="predicted"/>
<organism evidence="1 2">
    <name type="scientific">Bacillus licheniformis</name>
    <dbReference type="NCBI Taxonomy" id="1402"/>
    <lineage>
        <taxon>Bacteria</taxon>
        <taxon>Bacillati</taxon>
        <taxon>Bacillota</taxon>
        <taxon>Bacilli</taxon>
        <taxon>Bacillales</taxon>
        <taxon>Bacillaceae</taxon>
        <taxon>Bacillus</taxon>
    </lineage>
</organism>
<reference evidence="1 2" key="1">
    <citation type="submission" date="2019-06" db="EMBL/GenBank/DDBJ databases">
        <title>Genome sequence analysis of &gt;100 Bacillus licheniformis strains suggests intrinsic resistance to this species.</title>
        <authorList>
            <person name="Wels M."/>
            <person name="Siezen R.J."/>
            <person name="Johansen E."/>
            <person name="Stuer-Lauridsen B."/>
            <person name="Bjerre K."/>
            <person name="Nielsen B.K.K."/>
        </authorList>
    </citation>
    <scope>NUCLEOTIDE SEQUENCE [LARGE SCALE GENOMIC DNA]</scope>
    <source>
        <strain evidence="1 2">BAC-16736</strain>
    </source>
</reference>
<dbReference type="RefSeq" id="WP_254926366.1">
    <property type="nucleotide sequence ID" value="NZ_BEXU01000028.1"/>
</dbReference>